<dbReference type="EMBL" id="AVOT02008349">
    <property type="protein sequence ID" value="MBW0485831.1"/>
    <property type="molecule type" value="Genomic_DNA"/>
</dbReference>
<dbReference type="Proteomes" id="UP000765509">
    <property type="component" value="Unassembled WGS sequence"/>
</dbReference>
<keyword evidence="3" id="KW-1185">Reference proteome</keyword>
<comment type="caution">
    <text evidence="2">The sequence shown here is derived from an EMBL/GenBank/DDBJ whole genome shotgun (WGS) entry which is preliminary data.</text>
</comment>
<dbReference type="AlphaFoldDB" id="A0A9Q3GZN2"/>
<gene>
    <name evidence="2" type="ORF">O181_025546</name>
</gene>
<evidence type="ECO:0000256" key="1">
    <source>
        <dbReference type="SAM" id="MobiDB-lite"/>
    </source>
</evidence>
<organism evidence="2 3">
    <name type="scientific">Austropuccinia psidii MF-1</name>
    <dbReference type="NCBI Taxonomy" id="1389203"/>
    <lineage>
        <taxon>Eukaryota</taxon>
        <taxon>Fungi</taxon>
        <taxon>Dikarya</taxon>
        <taxon>Basidiomycota</taxon>
        <taxon>Pucciniomycotina</taxon>
        <taxon>Pucciniomycetes</taxon>
        <taxon>Pucciniales</taxon>
        <taxon>Sphaerophragmiaceae</taxon>
        <taxon>Austropuccinia</taxon>
    </lineage>
</organism>
<evidence type="ECO:0000313" key="3">
    <source>
        <dbReference type="Proteomes" id="UP000765509"/>
    </source>
</evidence>
<sequence>MNASCGENASMLACEKLPSSNSSKSIGELKKSVTTTKNDPPPWVLRQFQPGTKWPHHIIVANLAPSGALWHFWPHHYSLAFYGLRPYPAIIGLGQF</sequence>
<proteinExistence type="predicted"/>
<reference evidence="2" key="1">
    <citation type="submission" date="2021-03" db="EMBL/GenBank/DDBJ databases">
        <title>Draft genome sequence of rust myrtle Austropuccinia psidii MF-1, a brazilian biotype.</title>
        <authorList>
            <person name="Quecine M.C."/>
            <person name="Pachon D.M.R."/>
            <person name="Bonatelli M.L."/>
            <person name="Correr F.H."/>
            <person name="Franceschini L.M."/>
            <person name="Leite T.F."/>
            <person name="Margarido G.R.A."/>
            <person name="Almeida C.A."/>
            <person name="Ferrarezi J.A."/>
            <person name="Labate C.A."/>
        </authorList>
    </citation>
    <scope>NUCLEOTIDE SEQUENCE</scope>
    <source>
        <strain evidence="2">MF-1</strain>
    </source>
</reference>
<name>A0A9Q3GZN2_9BASI</name>
<accession>A0A9Q3GZN2</accession>
<protein>
    <submittedName>
        <fullName evidence="2">Uncharacterized protein</fullName>
    </submittedName>
</protein>
<feature type="region of interest" description="Disordered" evidence="1">
    <location>
        <begin position="18"/>
        <end position="42"/>
    </location>
</feature>
<evidence type="ECO:0000313" key="2">
    <source>
        <dbReference type="EMBL" id="MBW0485831.1"/>
    </source>
</evidence>